<protein>
    <recommendedName>
        <fullName evidence="16">Pheromone-processing carboxypeptidase KEX1</fullName>
        <ecNumber evidence="14">3.4.16.6</ecNumber>
    </recommendedName>
    <alternativeName>
        <fullName evidence="17">Carboxypeptidase D</fullName>
    </alternativeName>
    <alternativeName>
        <fullName evidence="15">Pheromone-processing carboxypeptidase kex1</fullName>
    </alternativeName>
</protein>
<evidence type="ECO:0000256" key="2">
    <source>
        <dbReference type="ARBA" id="ARBA00004393"/>
    </source>
</evidence>
<sequence length="551" mass="61056">MPGSSAYAVPFLPGEQPEQERRFDIEAGYIPARAPEKGQTAPKDEAHLYFMLHRAMHPQQPRRKLVFWLNGGPGCSSFDGALMELGALRIQEDGRLALARPGYAWNEYADVVYVDQPVGTGFSYVANEAYATSLTQVADEFVYFLEQFMQVYPAYTNDTDVYLAGESFAGQYIPYMTDALLRHPTPPVRLSGLLIGNGDLNPAYQSGSQVETLVHAGIWPKHGPSHQHVQPYIDACRAAIAKDAVPRAEYHECNAIDSDIVELTRQKVSGVEHCINVYDMRYTDTVPQCGMNWPPEVGAMHAYLRREDVKAALHVNTHMHPEAWVECRPNVGSVLRHDSFKAPASGTLLPSILQRGVPVLLYAGDQDLVCPALGIQHLVDQMEWLGQRGMGRAKRAAWTVNHAPIGTWQTARNLTMATLMNASHMAPYDAPYAAHDMLLRFMDVRIPLPSPASPSVSSQVDGKDTRILVPMMPHDFAAPPKAASATSADLAGSLVAWVLIGMALALCLYMRRRLGRQRRETPTWSYEAVAQPEQERDVEMDAFTLGDEDDT</sequence>
<name>A0A3G2S9V6_MALR7</name>
<dbReference type="PRINTS" id="PR00724">
    <property type="entry name" value="CRBOXYPTASEC"/>
</dbReference>
<evidence type="ECO:0000256" key="1">
    <source>
        <dbReference type="ARBA" id="ARBA00001003"/>
    </source>
</evidence>
<comment type="catalytic activity">
    <reaction evidence="18">
        <text>a diacylglycerol + H2O = a monoacylglycerol + a fatty acid + H(+)</text>
        <dbReference type="Rhea" id="RHEA:32731"/>
        <dbReference type="ChEBI" id="CHEBI:15377"/>
        <dbReference type="ChEBI" id="CHEBI:15378"/>
        <dbReference type="ChEBI" id="CHEBI:17408"/>
        <dbReference type="ChEBI" id="CHEBI:18035"/>
        <dbReference type="ChEBI" id="CHEBI:28868"/>
    </reaction>
</comment>
<keyword evidence="9 22" id="KW-0378">Hydrolase</keyword>
<comment type="subcellular location">
    <subcellularLocation>
        <location evidence="2">Golgi apparatus</location>
        <location evidence="2">trans-Golgi network membrane</location>
        <topology evidence="2">Single-pass type I membrane protein</topology>
    </subcellularLocation>
</comment>
<feature type="compositionally biased region" description="Acidic residues" evidence="20">
    <location>
        <begin position="540"/>
        <end position="551"/>
    </location>
</feature>
<dbReference type="EMBL" id="CP033155">
    <property type="protein sequence ID" value="AYO44823.1"/>
    <property type="molecule type" value="Genomic_DNA"/>
</dbReference>
<dbReference type="GO" id="GO:0006508">
    <property type="term" value="P:proteolysis"/>
    <property type="evidence" value="ECO:0007669"/>
    <property type="project" value="UniProtKB-KW"/>
</dbReference>
<evidence type="ECO:0000256" key="13">
    <source>
        <dbReference type="ARBA" id="ARBA00023180"/>
    </source>
</evidence>
<keyword evidence="13" id="KW-0325">Glycoprotein</keyword>
<dbReference type="Gene3D" id="3.40.50.1820">
    <property type="entry name" value="alpha/beta hydrolase"/>
    <property type="match status" value="1"/>
</dbReference>
<reference evidence="22 23" key="1">
    <citation type="submission" date="2018-10" db="EMBL/GenBank/DDBJ databases">
        <title>Complete genome sequence of Malassezia restricta CBS 7877.</title>
        <authorList>
            <person name="Morand S.C."/>
            <person name="Bertignac M."/>
            <person name="Iltis A."/>
            <person name="Kolder I."/>
            <person name="Pirovano W."/>
            <person name="Jourdain R."/>
            <person name="Clavaud C."/>
        </authorList>
    </citation>
    <scope>NUCLEOTIDE SEQUENCE [LARGE SCALE GENOMIC DNA]</scope>
    <source>
        <strain evidence="22 23">CBS 7877</strain>
    </source>
</reference>
<dbReference type="Pfam" id="PF00450">
    <property type="entry name" value="Peptidase_S10"/>
    <property type="match status" value="1"/>
</dbReference>
<dbReference type="GO" id="GO:0005802">
    <property type="term" value="C:trans-Golgi network"/>
    <property type="evidence" value="ECO:0007669"/>
    <property type="project" value="TreeGrafter"/>
</dbReference>
<evidence type="ECO:0000256" key="19">
    <source>
        <dbReference type="ARBA" id="ARBA00048461"/>
    </source>
</evidence>
<evidence type="ECO:0000256" key="18">
    <source>
        <dbReference type="ARBA" id="ARBA00047591"/>
    </source>
</evidence>
<evidence type="ECO:0000256" key="21">
    <source>
        <dbReference type="SAM" id="Phobius"/>
    </source>
</evidence>
<evidence type="ECO:0000256" key="12">
    <source>
        <dbReference type="ARBA" id="ARBA00023136"/>
    </source>
</evidence>
<keyword evidence="6 21" id="KW-0812">Transmembrane</keyword>
<evidence type="ECO:0000256" key="8">
    <source>
        <dbReference type="ARBA" id="ARBA00022729"/>
    </source>
</evidence>
<evidence type="ECO:0000256" key="16">
    <source>
        <dbReference type="ARBA" id="ARBA00040628"/>
    </source>
</evidence>
<evidence type="ECO:0000256" key="4">
    <source>
        <dbReference type="ARBA" id="ARBA00022645"/>
    </source>
</evidence>
<evidence type="ECO:0000256" key="14">
    <source>
        <dbReference type="ARBA" id="ARBA00038895"/>
    </source>
</evidence>
<feature type="transmembrane region" description="Helical" evidence="21">
    <location>
        <begin position="490"/>
        <end position="509"/>
    </location>
</feature>
<dbReference type="GO" id="GO:0047372">
    <property type="term" value="F:monoacylglycerol lipase activity"/>
    <property type="evidence" value="ECO:0007669"/>
    <property type="project" value="RHEA"/>
</dbReference>
<evidence type="ECO:0000256" key="5">
    <source>
        <dbReference type="ARBA" id="ARBA00022670"/>
    </source>
</evidence>
<evidence type="ECO:0000313" key="22">
    <source>
        <dbReference type="EMBL" id="AYO44823.1"/>
    </source>
</evidence>
<keyword evidence="7" id="KW-0053">Apoptosis</keyword>
<evidence type="ECO:0000313" key="23">
    <source>
        <dbReference type="Proteomes" id="UP000269793"/>
    </source>
</evidence>
<dbReference type="InterPro" id="IPR001563">
    <property type="entry name" value="Peptidase_S10"/>
</dbReference>
<organism evidence="22 23">
    <name type="scientific">Malassezia restricta (strain ATCC 96810 / NBRC 103918 / CBS 7877)</name>
    <name type="common">Seborrheic dermatitis infection agent</name>
    <dbReference type="NCBI Taxonomy" id="425264"/>
    <lineage>
        <taxon>Eukaryota</taxon>
        <taxon>Fungi</taxon>
        <taxon>Dikarya</taxon>
        <taxon>Basidiomycota</taxon>
        <taxon>Ustilaginomycotina</taxon>
        <taxon>Malasseziomycetes</taxon>
        <taxon>Malasseziales</taxon>
        <taxon>Malasseziaceae</taxon>
        <taxon>Malassezia</taxon>
    </lineage>
</organism>
<keyword evidence="12 21" id="KW-0472">Membrane</keyword>
<evidence type="ECO:0000256" key="17">
    <source>
        <dbReference type="ARBA" id="ARBA00042717"/>
    </source>
</evidence>
<keyword evidence="23" id="KW-1185">Reference proteome</keyword>
<dbReference type="InterPro" id="IPR029058">
    <property type="entry name" value="AB_hydrolase_fold"/>
</dbReference>
<evidence type="ECO:0000256" key="15">
    <source>
        <dbReference type="ARBA" id="ARBA00040403"/>
    </source>
</evidence>
<comment type="similarity">
    <text evidence="3">Belongs to the peptidase S10 family.</text>
</comment>
<evidence type="ECO:0000256" key="20">
    <source>
        <dbReference type="SAM" id="MobiDB-lite"/>
    </source>
</evidence>
<dbReference type="SUPFAM" id="SSF53474">
    <property type="entry name" value="alpha/beta-Hydrolases"/>
    <property type="match status" value="1"/>
</dbReference>
<keyword evidence="11" id="KW-0333">Golgi apparatus</keyword>
<evidence type="ECO:0000256" key="7">
    <source>
        <dbReference type="ARBA" id="ARBA00022703"/>
    </source>
</evidence>
<gene>
    <name evidence="22" type="primary">KEX1</name>
    <name evidence="22" type="ORF">DNF11_3873</name>
</gene>
<accession>A0A3G2S9V6</accession>
<dbReference type="VEuPathDB" id="FungiDB:DNF11_3873"/>
<proteinExistence type="inferred from homology"/>
<comment type="catalytic activity">
    <reaction evidence="19">
        <text>a monoacylglycerol + H2O = glycerol + a fatty acid + H(+)</text>
        <dbReference type="Rhea" id="RHEA:15245"/>
        <dbReference type="ChEBI" id="CHEBI:15377"/>
        <dbReference type="ChEBI" id="CHEBI:15378"/>
        <dbReference type="ChEBI" id="CHEBI:17408"/>
        <dbReference type="ChEBI" id="CHEBI:17754"/>
        <dbReference type="ChEBI" id="CHEBI:28868"/>
    </reaction>
</comment>
<dbReference type="PANTHER" id="PTHR11802:SF190">
    <property type="entry name" value="PHEROMONE-PROCESSING CARBOXYPEPTIDASE KEX1"/>
    <property type="match status" value="1"/>
</dbReference>
<dbReference type="GO" id="GO:0004185">
    <property type="term" value="F:serine-type carboxypeptidase activity"/>
    <property type="evidence" value="ECO:0007669"/>
    <property type="project" value="UniProtKB-EC"/>
</dbReference>
<dbReference type="GO" id="GO:0006915">
    <property type="term" value="P:apoptotic process"/>
    <property type="evidence" value="ECO:0007669"/>
    <property type="project" value="UniProtKB-KW"/>
</dbReference>
<dbReference type="GO" id="GO:0120516">
    <property type="term" value="F:diacylglycerol lipase activity"/>
    <property type="evidence" value="ECO:0007669"/>
    <property type="project" value="RHEA"/>
</dbReference>
<dbReference type="Proteomes" id="UP000269793">
    <property type="component" value="Chromosome VIII"/>
</dbReference>
<dbReference type="EC" id="3.4.16.6" evidence="14"/>
<feature type="region of interest" description="Disordered" evidence="20">
    <location>
        <begin position="525"/>
        <end position="551"/>
    </location>
</feature>
<comment type="catalytic activity">
    <reaction evidence="1">
        <text>Preferential release of a C-terminal arginine or lysine residue.</text>
        <dbReference type="EC" id="3.4.16.6"/>
    </reaction>
</comment>
<keyword evidence="4 22" id="KW-0121">Carboxypeptidase</keyword>
<keyword evidence="8" id="KW-0732">Signal</keyword>
<evidence type="ECO:0000256" key="10">
    <source>
        <dbReference type="ARBA" id="ARBA00022989"/>
    </source>
</evidence>
<evidence type="ECO:0000256" key="3">
    <source>
        <dbReference type="ARBA" id="ARBA00009431"/>
    </source>
</evidence>
<evidence type="ECO:0000256" key="6">
    <source>
        <dbReference type="ARBA" id="ARBA00022692"/>
    </source>
</evidence>
<dbReference type="OrthoDB" id="443318at2759"/>
<dbReference type="AlphaFoldDB" id="A0A3G2S9V6"/>
<dbReference type="STRING" id="425264.A0A3G2S9V6"/>
<keyword evidence="10 21" id="KW-1133">Transmembrane helix</keyword>
<keyword evidence="5" id="KW-0645">Protease</keyword>
<evidence type="ECO:0000256" key="11">
    <source>
        <dbReference type="ARBA" id="ARBA00023034"/>
    </source>
</evidence>
<evidence type="ECO:0000256" key="9">
    <source>
        <dbReference type="ARBA" id="ARBA00022801"/>
    </source>
</evidence>
<dbReference type="PANTHER" id="PTHR11802">
    <property type="entry name" value="SERINE PROTEASE FAMILY S10 SERINE CARBOXYPEPTIDASE"/>
    <property type="match status" value="1"/>
</dbReference>